<gene>
    <name evidence="2" type="ORF">GCM10010246_63020</name>
</gene>
<accession>A0ABN3GWM2</accession>
<evidence type="ECO:0000313" key="3">
    <source>
        <dbReference type="Proteomes" id="UP001500253"/>
    </source>
</evidence>
<dbReference type="EMBL" id="BAAASD010000035">
    <property type="protein sequence ID" value="GAA2363081.1"/>
    <property type="molecule type" value="Genomic_DNA"/>
</dbReference>
<organism evidence="2 3">
    <name type="scientific">Streptomyces cuspidosporus</name>
    <dbReference type="NCBI Taxonomy" id="66882"/>
    <lineage>
        <taxon>Bacteria</taxon>
        <taxon>Bacillati</taxon>
        <taxon>Actinomycetota</taxon>
        <taxon>Actinomycetes</taxon>
        <taxon>Kitasatosporales</taxon>
        <taxon>Streptomycetaceae</taxon>
        <taxon>Streptomyces</taxon>
    </lineage>
</organism>
<feature type="region of interest" description="Disordered" evidence="1">
    <location>
        <begin position="1"/>
        <end position="20"/>
    </location>
</feature>
<protein>
    <submittedName>
        <fullName evidence="2">Uncharacterized protein</fullName>
    </submittedName>
</protein>
<keyword evidence="3" id="KW-1185">Reference proteome</keyword>
<proteinExistence type="predicted"/>
<name>A0ABN3GWM2_9ACTN</name>
<comment type="caution">
    <text evidence="2">The sequence shown here is derived from an EMBL/GenBank/DDBJ whole genome shotgun (WGS) entry which is preliminary data.</text>
</comment>
<evidence type="ECO:0000313" key="2">
    <source>
        <dbReference type="EMBL" id="GAA2363081.1"/>
    </source>
</evidence>
<reference evidence="2 3" key="1">
    <citation type="journal article" date="2019" name="Int. J. Syst. Evol. Microbiol.">
        <title>The Global Catalogue of Microorganisms (GCM) 10K type strain sequencing project: providing services to taxonomists for standard genome sequencing and annotation.</title>
        <authorList>
            <consortium name="The Broad Institute Genomics Platform"/>
            <consortium name="The Broad Institute Genome Sequencing Center for Infectious Disease"/>
            <person name="Wu L."/>
            <person name="Ma J."/>
        </authorList>
    </citation>
    <scope>NUCLEOTIDE SEQUENCE [LARGE SCALE GENOMIC DNA]</scope>
    <source>
        <strain evidence="2 3">JCM 4316</strain>
    </source>
</reference>
<dbReference type="Proteomes" id="UP001500253">
    <property type="component" value="Unassembled WGS sequence"/>
</dbReference>
<evidence type="ECO:0000256" key="1">
    <source>
        <dbReference type="SAM" id="MobiDB-lite"/>
    </source>
</evidence>
<sequence length="67" mass="7268">MYAIAKKVARPPRISRETEDPRSLIRKNLSRPFLEGAGACCRASAGAEAEGDMKYLRGVKTTNGPFG</sequence>